<sequence length="233" mass="26156">MRCSPCYCLGRIAFHVDGGWHVTSGRRIRGTQRIAKSKNRRVEYRKILIAAEGVKTEPQYFERLAATLKAKAVRVVSVKPVGVGRDPLSVVREADRRRSVEKRSGDPFDEVWCVVDVDDHTSLERACVEAGRLSIDMAISAPSFEIWLLWHFQDMATSADGRALHRTLKSKWGFSDKNIPESFPYENYDAASKRASRCERVQVKHSPPNPSSSVPDLIGVLINAYAQEGNGKK</sequence>
<evidence type="ECO:0000313" key="1">
    <source>
        <dbReference type="EMBL" id="AXI71265.1"/>
    </source>
</evidence>
<protein>
    <submittedName>
        <fullName evidence="1">RloB domain-containing protein</fullName>
    </submittedName>
</protein>
<evidence type="ECO:0000313" key="2">
    <source>
        <dbReference type="Proteomes" id="UP000253779"/>
    </source>
</evidence>
<proteinExistence type="predicted"/>
<organism evidence="1 2">
    <name type="scientific">Streptomyces cavourensis</name>
    <dbReference type="NCBI Taxonomy" id="67258"/>
    <lineage>
        <taxon>Bacteria</taxon>
        <taxon>Bacillati</taxon>
        <taxon>Actinomycetota</taxon>
        <taxon>Actinomycetes</taxon>
        <taxon>Kitasatosporales</taxon>
        <taxon>Streptomycetaceae</taxon>
        <taxon>Streptomyces</taxon>
    </lineage>
</organism>
<dbReference type="Pfam" id="PF13707">
    <property type="entry name" value="RloB"/>
    <property type="match status" value="1"/>
</dbReference>
<dbReference type="Proteomes" id="UP000253779">
    <property type="component" value="Chromosome"/>
</dbReference>
<accession>A0AAD0Q2Z2</accession>
<dbReference type="AlphaFoldDB" id="A0AAD0Q2Z2"/>
<dbReference type="InterPro" id="IPR025591">
    <property type="entry name" value="RloB"/>
</dbReference>
<reference evidence="1 2" key="1">
    <citation type="submission" date="2018-07" db="EMBL/GenBank/DDBJ databases">
        <title>Complete genome sequence of soil actinomycete Streptomyces cavourensis tj430.</title>
        <authorList>
            <person name="Wang P."/>
            <person name="Huang Y."/>
        </authorList>
    </citation>
    <scope>NUCLEOTIDE SEQUENCE [LARGE SCALE GENOMIC DNA]</scope>
    <source>
        <strain evidence="1 2">TJ430</strain>
    </source>
</reference>
<dbReference type="EMBL" id="CP030930">
    <property type="protein sequence ID" value="AXI71265.1"/>
    <property type="molecule type" value="Genomic_DNA"/>
</dbReference>
<gene>
    <name evidence="1" type="ORF">DTW94_08045</name>
</gene>
<name>A0AAD0Q2Z2_9ACTN</name>